<sequence>DHNDNPSSGTYSHKQPAYHMCIYCEEKYHIRELSSSWSLAVHNHGLAAEQVTNIFHMFKFLKIHHYLLGAVADMA</sequence>
<dbReference type="EMBL" id="JACEIK010000676">
    <property type="protein sequence ID" value="MCD7460771.1"/>
    <property type="molecule type" value="Genomic_DNA"/>
</dbReference>
<reference evidence="1 2" key="1">
    <citation type="journal article" date="2021" name="BMC Genomics">
        <title>Datura genome reveals duplications of psychoactive alkaloid biosynthetic genes and high mutation rate following tissue culture.</title>
        <authorList>
            <person name="Rajewski A."/>
            <person name="Carter-House D."/>
            <person name="Stajich J."/>
            <person name="Litt A."/>
        </authorList>
    </citation>
    <scope>NUCLEOTIDE SEQUENCE [LARGE SCALE GENOMIC DNA]</scope>
    <source>
        <strain evidence="1">AR-01</strain>
    </source>
</reference>
<keyword evidence="2" id="KW-1185">Reference proteome</keyword>
<feature type="non-terminal residue" evidence="1">
    <location>
        <position position="1"/>
    </location>
</feature>
<comment type="caution">
    <text evidence="1">The sequence shown here is derived from an EMBL/GenBank/DDBJ whole genome shotgun (WGS) entry which is preliminary data.</text>
</comment>
<accession>A0ABS8SPH4</accession>
<evidence type="ECO:0000313" key="2">
    <source>
        <dbReference type="Proteomes" id="UP000823775"/>
    </source>
</evidence>
<evidence type="ECO:0000313" key="1">
    <source>
        <dbReference type="EMBL" id="MCD7460771.1"/>
    </source>
</evidence>
<gene>
    <name evidence="1" type="ORF">HAX54_044385</name>
</gene>
<dbReference type="Proteomes" id="UP000823775">
    <property type="component" value="Unassembled WGS sequence"/>
</dbReference>
<protein>
    <submittedName>
        <fullName evidence="1">Uncharacterized protein</fullName>
    </submittedName>
</protein>
<name>A0ABS8SPH4_DATST</name>
<organism evidence="1 2">
    <name type="scientific">Datura stramonium</name>
    <name type="common">Jimsonweed</name>
    <name type="synonym">Common thornapple</name>
    <dbReference type="NCBI Taxonomy" id="4076"/>
    <lineage>
        <taxon>Eukaryota</taxon>
        <taxon>Viridiplantae</taxon>
        <taxon>Streptophyta</taxon>
        <taxon>Embryophyta</taxon>
        <taxon>Tracheophyta</taxon>
        <taxon>Spermatophyta</taxon>
        <taxon>Magnoliopsida</taxon>
        <taxon>eudicotyledons</taxon>
        <taxon>Gunneridae</taxon>
        <taxon>Pentapetalae</taxon>
        <taxon>asterids</taxon>
        <taxon>lamiids</taxon>
        <taxon>Solanales</taxon>
        <taxon>Solanaceae</taxon>
        <taxon>Solanoideae</taxon>
        <taxon>Datureae</taxon>
        <taxon>Datura</taxon>
    </lineage>
</organism>
<proteinExistence type="predicted"/>